<comment type="caution">
    <text evidence="1">The sequence shown here is derived from an EMBL/GenBank/DDBJ whole genome shotgun (WGS) entry which is preliminary data.</text>
</comment>
<reference evidence="2" key="1">
    <citation type="submission" date="2018-10" db="EMBL/GenBank/DDBJ databases">
        <title>FDA dAtabase for Regulatory Grade micrObial Sequences (FDA-ARGOS): Supporting development and validation of Infectious Disease Dx tests.</title>
        <authorList>
            <person name="Minogue T."/>
            <person name="Wolcott M."/>
            <person name="Wasieloski L."/>
            <person name="Aguilar W."/>
            <person name="Moore D."/>
            <person name="Jaissle J."/>
            <person name="Tallon L."/>
            <person name="Sadzewicz L."/>
            <person name="Zhao X."/>
            <person name="Vavikolanu K."/>
            <person name="Mehta A."/>
            <person name="Aluvathingal J."/>
            <person name="Nadendla S."/>
            <person name="Yan Y."/>
            <person name="Sichtig H."/>
        </authorList>
    </citation>
    <scope>NUCLEOTIDE SEQUENCE [LARGE SCALE GENOMIC DNA]</scope>
    <source>
        <strain evidence="2">FDAARGOS_588</strain>
    </source>
</reference>
<dbReference type="AlphaFoldDB" id="A0AAX1X8V1"/>
<evidence type="ECO:0000313" key="1">
    <source>
        <dbReference type="EMBL" id="RPA26964.1"/>
    </source>
</evidence>
<proteinExistence type="predicted"/>
<accession>A0AAX1X8V1</accession>
<gene>
    <name evidence="1" type="ORF">EGT70_12150</name>
</gene>
<dbReference type="EMBL" id="RKJW01000002">
    <property type="protein sequence ID" value="RPA26964.1"/>
    <property type="molecule type" value="Genomic_DNA"/>
</dbReference>
<name>A0AAX1X8V1_BURML</name>
<organism evidence="1 2">
    <name type="scientific">Burkholderia mallei</name>
    <name type="common">Pseudomonas mallei</name>
    <dbReference type="NCBI Taxonomy" id="13373"/>
    <lineage>
        <taxon>Bacteria</taxon>
        <taxon>Pseudomonadati</taxon>
        <taxon>Pseudomonadota</taxon>
        <taxon>Betaproteobacteria</taxon>
        <taxon>Burkholderiales</taxon>
        <taxon>Burkholderiaceae</taxon>
        <taxon>Burkholderia</taxon>
        <taxon>pseudomallei group</taxon>
    </lineage>
</organism>
<evidence type="ECO:0000313" key="2">
    <source>
        <dbReference type="Proteomes" id="UP000269379"/>
    </source>
</evidence>
<protein>
    <submittedName>
        <fullName evidence="1">Uncharacterized protein</fullName>
    </submittedName>
</protein>
<dbReference type="Proteomes" id="UP000269379">
    <property type="component" value="Chromosome 1"/>
</dbReference>
<sequence length="143" mass="15039">MRAGLRRVGESFVRRARPAACKMSSRARGARARTGRRSYVSRPLRPLRVFATHGRAHACRPDAGSRRAAPAACVAAARTRATGSRSAGRAPFGAIRASAIAAAPPGAAGLLARGRVAEKTSAAGRERIARLPSEFRVNGCPNR</sequence>